<name>A0A563VXX8_9CYAN</name>
<keyword evidence="2" id="KW-1185">Reference proteome</keyword>
<gene>
    <name evidence="1" type="ORF">H1P_4290002</name>
</gene>
<reference evidence="1 2" key="1">
    <citation type="submission" date="2019-01" db="EMBL/GenBank/DDBJ databases">
        <authorList>
            <person name="Brito A."/>
        </authorList>
    </citation>
    <scope>NUCLEOTIDE SEQUENCE [LARGE SCALE GENOMIC DNA]</scope>
    <source>
        <strain evidence="1">1</strain>
    </source>
</reference>
<dbReference type="EMBL" id="CAACVJ010000367">
    <property type="protein sequence ID" value="VEP16270.1"/>
    <property type="molecule type" value="Genomic_DNA"/>
</dbReference>
<evidence type="ECO:0000313" key="2">
    <source>
        <dbReference type="Proteomes" id="UP000320055"/>
    </source>
</evidence>
<sequence length="53" mass="6101">MLEKSQPKFWMRLEPNNKLIKIAFAIPECEGNLVIMDRGFHISGTQLKLTSLL</sequence>
<organism evidence="1 2">
    <name type="scientific">Hyella patelloides LEGE 07179</name>
    <dbReference type="NCBI Taxonomy" id="945734"/>
    <lineage>
        <taxon>Bacteria</taxon>
        <taxon>Bacillati</taxon>
        <taxon>Cyanobacteriota</taxon>
        <taxon>Cyanophyceae</taxon>
        <taxon>Pleurocapsales</taxon>
        <taxon>Hyellaceae</taxon>
        <taxon>Hyella</taxon>
    </lineage>
</organism>
<protein>
    <submittedName>
        <fullName evidence="1">Uncharacterized protein</fullName>
    </submittedName>
</protein>
<accession>A0A563VXX8</accession>
<proteinExistence type="predicted"/>
<dbReference type="AlphaFoldDB" id="A0A563VXX8"/>
<dbReference type="Proteomes" id="UP000320055">
    <property type="component" value="Unassembled WGS sequence"/>
</dbReference>
<evidence type="ECO:0000313" key="1">
    <source>
        <dbReference type="EMBL" id="VEP16270.1"/>
    </source>
</evidence>